<evidence type="ECO:0000313" key="2">
    <source>
        <dbReference type="Proteomes" id="UP001595988"/>
    </source>
</evidence>
<evidence type="ECO:0008006" key="3">
    <source>
        <dbReference type="Google" id="ProtNLM"/>
    </source>
</evidence>
<comment type="caution">
    <text evidence="1">The sequence shown here is derived from an EMBL/GenBank/DDBJ whole genome shotgun (WGS) entry which is preliminary data.</text>
</comment>
<name>A0ABV9JUM5_9BACI</name>
<dbReference type="Proteomes" id="UP001595988">
    <property type="component" value="Unassembled WGS sequence"/>
</dbReference>
<reference evidence="2" key="1">
    <citation type="journal article" date="2019" name="Int. J. Syst. Evol. Microbiol.">
        <title>The Global Catalogue of Microorganisms (GCM) 10K type strain sequencing project: providing services to taxonomists for standard genome sequencing and annotation.</title>
        <authorList>
            <consortium name="The Broad Institute Genomics Platform"/>
            <consortium name="The Broad Institute Genome Sequencing Center for Infectious Disease"/>
            <person name="Wu L."/>
            <person name="Ma J."/>
        </authorList>
    </citation>
    <scope>NUCLEOTIDE SEQUENCE [LARGE SCALE GENOMIC DNA]</scope>
    <source>
        <strain evidence="2">CCUG 37257</strain>
    </source>
</reference>
<sequence>MGKRGGKTPQKKSELLFFEEAELKPTESGVYFWSDSQEIFFIPKHIYYLIYSKTNLISSGISEIIKNKIIIFAINYYSFSKENSLESIPDFQYNLNDI</sequence>
<accession>A0ABV9JUM5</accession>
<protein>
    <recommendedName>
        <fullName evidence="3">AraC family transcriptional regulator</fullName>
    </recommendedName>
</protein>
<dbReference type="EMBL" id="JBHSFT010000004">
    <property type="protein sequence ID" value="MFC4661351.1"/>
    <property type="molecule type" value="Genomic_DNA"/>
</dbReference>
<organism evidence="1 2">
    <name type="scientific">Oceanobacillus aidingensis</name>
    <dbReference type="NCBI Taxonomy" id="645964"/>
    <lineage>
        <taxon>Bacteria</taxon>
        <taxon>Bacillati</taxon>
        <taxon>Bacillota</taxon>
        <taxon>Bacilli</taxon>
        <taxon>Bacillales</taxon>
        <taxon>Bacillaceae</taxon>
        <taxon>Oceanobacillus</taxon>
    </lineage>
</organism>
<keyword evidence="2" id="KW-1185">Reference proteome</keyword>
<proteinExistence type="predicted"/>
<gene>
    <name evidence="1" type="ORF">ACFO3P_03820</name>
</gene>
<evidence type="ECO:0000313" key="1">
    <source>
        <dbReference type="EMBL" id="MFC4661351.1"/>
    </source>
</evidence>
<dbReference type="RefSeq" id="WP_193064703.1">
    <property type="nucleotide sequence ID" value="NZ_JBHSFT010000004.1"/>
</dbReference>